<proteinExistence type="predicted"/>
<dbReference type="GO" id="GO:0005763">
    <property type="term" value="C:mitochondrial small ribosomal subunit"/>
    <property type="evidence" value="ECO:0007669"/>
    <property type="project" value="InterPro"/>
</dbReference>
<evidence type="ECO:0000313" key="2">
    <source>
        <dbReference type="Proteomes" id="UP001166674"/>
    </source>
</evidence>
<dbReference type="GO" id="GO:0003735">
    <property type="term" value="F:structural constituent of ribosome"/>
    <property type="evidence" value="ECO:0007669"/>
    <property type="project" value="InterPro"/>
</dbReference>
<gene>
    <name evidence="1" type="ORF">SUZIE_139095</name>
</gene>
<organism evidence="1 2">
    <name type="scientific">Sciurus carolinensis</name>
    <name type="common">Eastern gray squirrel</name>
    <dbReference type="NCBI Taxonomy" id="30640"/>
    <lineage>
        <taxon>Eukaryota</taxon>
        <taxon>Metazoa</taxon>
        <taxon>Chordata</taxon>
        <taxon>Craniata</taxon>
        <taxon>Vertebrata</taxon>
        <taxon>Euteleostomi</taxon>
        <taxon>Mammalia</taxon>
        <taxon>Eutheria</taxon>
        <taxon>Euarchontoglires</taxon>
        <taxon>Glires</taxon>
        <taxon>Rodentia</taxon>
        <taxon>Sciuromorpha</taxon>
        <taxon>Sciuridae</taxon>
        <taxon>Sciurinae</taxon>
        <taxon>Sciurini</taxon>
        <taxon>Sciurus</taxon>
    </lineage>
</organism>
<keyword evidence="2" id="KW-1185">Reference proteome</keyword>
<dbReference type="PANTHER" id="PTHR24088">
    <property type="entry name" value="28S RIBOSOMAL PROTEIN S17, MITOCHONDRIAL"/>
    <property type="match status" value="1"/>
</dbReference>
<dbReference type="InterPro" id="IPR039193">
    <property type="entry name" value="Ribosomal_uS17m_metazoa"/>
</dbReference>
<comment type="caution">
    <text evidence="1">The sequence shown here is derived from an EMBL/GenBank/DDBJ whole genome shotgun (WGS) entry which is preliminary data.</text>
</comment>
<sequence length="77" mass="8367">MPFSSARLGNIVLLKSLPVLRTKHVKHEQAEIVSKVGKIIDPVTGKPCARTTYLEGSVGLETTHLTRTPELDISSSL</sequence>
<evidence type="ECO:0000313" key="1">
    <source>
        <dbReference type="EMBL" id="MBZ3876666.1"/>
    </source>
</evidence>
<protein>
    <submittedName>
        <fullName evidence="1">28S ribosomal protein S17, mitochondrial</fullName>
    </submittedName>
</protein>
<keyword evidence="1" id="KW-0687">Ribonucleoprotein</keyword>
<reference evidence="1" key="1">
    <citation type="submission" date="2020-03" db="EMBL/GenBank/DDBJ databases">
        <title>Studies in the Genomics of Life Span.</title>
        <authorList>
            <person name="Glass D."/>
        </authorList>
    </citation>
    <scope>NUCLEOTIDE SEQUENCE</scope>
    <source>
        <strain evidence="1">SUZIE</strain>
        <tissue evidence="1">Muscle</tissue>
    </source>
</reference>
<dbReference type="Gene3D" id="2.40.50.140">
    <property type="entry name" value="Nucleic acid-binding proteins"/>
    <property type="match status" value="1"/>
</dbReference>
<dbReference type="InterPro" id="IPR012340">
    <property type="entry name" value="NA-bd_OB-fold"/>
</dbReference>
<name>A0AA41MR96_SCICA</name>
<dbReference type="EMBL" id="JAATJV010278899">
    <property type="protein sequence ID" value="MBZ3876666.1"/>
    <property type="molecule type" value="Genomic_DNA"/>
</dbReference>
<dbReference type="Proteomes" id="UP001166674">
    <property type="component" value="Unassembled WGS sequence"/>
</dbReference>
<keyword evidence="1" id="KW-0689">Ribosomal protein</keyword>
<dbReference type="AlphaFoldDB" id="A0AA41MR96"/>
<dbReference type="GO" id="GO:0032543">
    <property type="term" value="P:mitochondrial translation"/>
    <property type="evidence" value="ECO:0007669"/>
    <property type="project" value="TreeGrafter"/>
</dbReference>
<dbReference type="PANTHER" id="PTHR24088:SF0">
    <property type="entry name" value="SMALL RIBOSOMAL SUBUNIT PROTEIN US17M"/>
    <property type="match status" value="1"/>
</dbReference>
<accession>A0AA41MR96</accession>